<reference evidence="2 3" key="1">
    <citation type="submission" date="2015-04" db="EMBL/GenBank/DDBJ databases">
        <authorList>
            <person name="Syromyatnikov M.Y."/>
            <person name="Popov V.N."/>
        </authorList>
    </citation>
    <scope>NUCLEOTIDE SEQUENCE [LARGE SCALE GENOMIC DNA]</scope>
</reference>
<dbReference type="AlphaFoldDB" id="A0A1J1ILT8"/>
<evidence type="ECO:0000313" key="2">
    <source>
        <dbReference type="EMBL" id="CRL01128.1"/>
    </source>
</evidence>
<keyword evidence="1" id="KW-0812">Transmembrane</keyword>
<sequence>MRLRQQEINILSAITFIITLKHLLGIYFLFIITSKVFAKKPAQHPDKPPIVALLRYSVKRLHAQNNLIIELHNFTRKGRVNHFNGFIMELLKENEENNELNKRKNKDFFQTKQIKRKLEI</sequence>
<keyword evidence="1" id="KW-0472">Membrane</keyword>
<evidence type="ECO:0000256" key="1">
    <source>
        <dbReference type="SAM" id="Phobius"/>
    </source>
</evidence>
<evidence type="ECO:0000313" key="3">
    <source>
        <dbReference type="Proteomes" id="UP000183832"/>
    </source>
</evidence>
<protein>
    <submittedName>
        <fullName evidence="2">CLUMA_CG014721, isoform A</fullName>
    </submittedName>
</protein>
<name>A0A1J1ILT8_9DIPT</name>
<keyword evidence="3" id="KW-1185">Reference proteome</keyword>
<accession>A0A1J1ILT8</accession>
<dbReference type="EMBL" id="CVRI01000055">
    <property type="protein sequence ID" value="CRL01128.1"/>
    <property type="molecule type" value="Genomic_DNA"/>
</dbReference>
<organism evidence="2 3">
    <name type="scientific">Clunio marinus</name>
    <dbReference type="NCBI Taxonomy" id="568069"/>
    <lineage>
        <taxon>Eukaryota</taxon>
        <taxon>Metazoa</taxon>
        <taxon>Ecdysozoa</taxon>
        <taxon>Arthropoda</taxon>
        <taxon>Hexapoda</taxon>
        <taxon>Insecta</taxon>
        <taxon>Pterygota</taxon>
        <taxon>Neoptera</taxon>
        <taxon>Endopterygota</taxon>
        <taxon>Diptera</taxon>
        <taxon>Nematocera</taxon>
        <taxon>Chironomoidea</taxon>
        <taxon>Chironomidae</taxon>
        <taxon>Clunio</taxon>
    </lineage>
</organism>
<proteinExistence type="predicted"/>
<dbReference type="Proteomes" id="UP000183832">
    <property type="component" value="Unassembled WGS sequence"/>
</dbReference>
<gene>
    <name evidence="2" type="ORF">CLUMA_CG014721</name>
</gene>
<feature type="transmembrane region" description="Helical" evidence="1">
    <location>
        <begin position="12"/>
        <end position="32"/>
    </location>
</feature>
<keyword evidence="1" id="KW-1133">Transmembrane helix</keyword>